<gene>
    <name evidence="1" type="ORF">OCU04_012965</name>
</gene>
<name>A0A9X0A8R7_9HELO</name>
<dbReference type="Proteomes" id="UP001152300">
    <property type="component" value="Unassembled WGS sequence"/>
</dbReference>
<protein>
    <submittedName>
        <fullName evidence="1">Uncharacterized protein</fullName>
    </submittedName>
</protein>
<evidence type="ECO:0000313" key="1">
    <source>
        <dbReference type="EMBL" id="KAJ8058107.1"/>
    </source>
</evidence>
<dbReference type="AlphaFoldDB" id="A0A9X0A8R7"/>
<sequence>MARQPRSAEFTTLMVGSTSSNTVQSAYSPKISSSSYNISYILSAFALDKIKKSHLSDDICRDLCSLATCHGVAEQDLGHVVIEPSRNGSAEKRFDTGRNH</sequence>
<keyword evidence="2" id="KW-1185">Reference proteome</keyword>
<organism evidence="1 2">
    <name type="scientific">Sclerotinia nivalis</name>
    <dbReference type="NCBI Taxonomy" id="352851"/>
    <lineage>
        <taxon>Eukaryota</taxon>
        <taxon>Fungi</taxon>
        <taxon>Dikarya</taxon>
        <taxon>Ascomycota</taxon>
        <taxon>Pezizomycotina</taxon>
        <taxon>Leotiomycetes</taxon>
        <taxon>Helotiales</taxon>
        <taxon>Sclerotiniaceae</taxon>
        <taxon>Sclerotinia</taxon>
    </lineage>
</organism>
<reference evidence="1" key="1">
    <citation type="submission" date="2022-11" db="EMBL/GenBank/DDBJ databases">
        <title>Genome Resource of Sclerotinia nivalis Strain SnTB1, a Plant Pathogen Isolated from American Ginseng.</title>
        <authorList>
            <person name="Fan S."/>
        </authorList>
    </citation>
    <scope>NUCLEOTIDE SEQUENCE</scope>
    <source>
        <strain evidence="1">SnTB1</strain>
    </source>
</reference>
<dbReference type="OrthoDB" id="10503980at2759"/>
<dbReference type="EMBL" id="JAPEIS010000017">
    <property type="protein sequence ID" value="KAJ8058107.1"/>
    <property type="molecule type" value="Genomic_DNA"/>
</dbReference>
<comment type="caution">
    <text evidence="1">The sequence shown here is derived from an EMBL/GenBank/DDBJ whole genome shotgun (WGS) entry which is preliminary data.</text>
</comment>
<accession>A0A9X0A8R7</accession>
<proteinExistence type="predicted"/>
<evidence type="ECO:0000313" key="2">
    <source>
        <dbReference type="Proteomes" id="UP001152300"/>
    </source>
</evidence>